<dbReference type="GeneID" id="65309718"/>
<evidence type="ECO:0000313" key="5">
    <source>
        <dbReference type="Proteomes" id="UP000585258"/>
    </source>
</evidence>
<dbReference type="EMBL" id="FNJM01000002">
    <property type="protein sequence ID" value="SDP08291.1"/>
    <property type="molecule type" value="Genomic_DNA"/>
</dbReference>
<evidence type="ECO:0000313" key="2">
    <source>
        <dbReference type="EMBL" id="MBB6713442.1"/>
    </source>
</evidence>
<keyword evidence="1" id="KW-1133">Transmembrane helix</keyword>
<keyword evidence="1" id="KW-0812">Transmembrane</keyword>
<feature type="transmembrane region" description="Helical" evidence="1">
    <location>
        <begin position="12"/>
        <end position="32"/>
    </location>
</feature>
<feature type="transmembrane region" description="Helical" evidence="1">
    <location>
        <begin position="97"/>
        <end position="115"/>
    </location>
</feature>
<proteinExistence type="predicted"/>
<evidence type="ECO:0000256" key="1">
    <source>
        <dbReference type="SAM" id="Phobius"/>
    </source>
</evidence>
<dbReference type="Proteomes" id="UP000585258">
    <property type="component" value="Unassembled WGS sequence"/>
</dbReference>
<protein>
    <submittedName>
        <fullName evidence="3">Uncharacterized protein</fullName>
    </submittedName>
</protein>
<sequence length="167" mass="18406">MSNLIFNYLVYMVYFLGMGLVSSGIVLMPFNIMRYSTILVIGLILFISGTMFNEVVINKNKLSAIEVTKLIIVSLSLAIGIGMISGGISHFKENPNYVSYLIPIGIIVSSISFTVKNNYKLNKQNKIKLCVALIILALAIHITLSFFASSMLGNGGDIFNNMNNMHK</sequence>
<reference evidence="2 5" key="2">
    <citation type="submission" date="2020-08" db="EMBL/GenBank/DDBJ databases">
        <title>Clostridia isolated from Swiss meat.</title>
        <authorList>
            <person name="Wambui J."/>
            <person name="Stevens M.J.A."/>
            <person name="Stephan R."/>
        </authorList>
    </citation>
    <scope>NUCLEOTIDE SEQUENCE [LARGE SCALE GENOMIC DNA]</scope>
    <source>
        <strain evidence="2 5">CM001</strain>
    </source>
</reference>
<keyword evidence="1" id="KW-0472">Membrane</keyword>
<dbReference type="Proteomes" id="UP000198597">
    <property type="component" value="Unassembled WGS sequence"/>
</dbReference>
<dbReference type="RefSeq" id="WP_089966669.1">
    <property type="nucleotide sequence ID" value="NZ_CP071376.1"/>
</dbReference>
<accession>A0A1H0PT23</accession>
<reference evidence="3 4" key="1">
    <citation type="submission" date="2016-10" db="EMBL/GenBank/DDBJ databases">
        <authorList>
            <person name="de Groot N.N."/>
        </authorList>
    </citation>
    <scope>NUCLEOTIDE SEQUENCE [LARGE SCALE GENOMIC DNA]</scope>
    <source>
        <strain evidence="3 4">DSM 12272</strain>
    </source>
</reference>
<gene>
    <name evidence="2" type="ORF">H7E68_01680</name>
    <name evidence="3" type="ORF">SAMN04488529_10265</name>
</gene>
<organism evidence="3 4">
    <name type="scientific">Clostridium gasigenes</name>
    <dbReference type="NCBI Taxonomy" id="94869"/>
    <lineage>
        <taxon>Bacteria</taxon>
        <taxon>Bacillati</taxon>
        <taxon>Bacillota</taxon>
        <taxon>Clostridia</taxon>
        <taxon>Eubacteriales</taxon>
        <taxon>Clostridiaceae</taxon>
        <taxon>Clostridium</taxon>
    </lineage>
</organism>
<feature type="transmembrane region" description="Helical" evidence="1">
    <location>
        <begin position="70"/>
        <end position="91"/>
    </location>
</feature>
<name>A0A1H0PT23_9CLOT</name>
<evidence type="ECO:0000313" key="3">
    <source>
        <dbReference type="EMBL" id="SDP08291.1"/>
    </source>
</evidence>
<dbReference type="STRING" id="94869.SAMN04488529_10265"/>
<feature type="transmembrane region" description="Helical" evidence="1">
    <location>
        <begin position="38"/>
        <end position="58"/>
    </location>
</feature>
<keyword evidence="4" id="KW-1185">Reference proteome</keyword>
<dbReference type="OrthoDB" id="7874428at2"/>
<feature type="transmembrane region" description="Helical" evidence="1">
    <location>
        <begin position="127"/>
        <end position="148"/>
    </location>
</feature>
<evidence type="ECO:0000313" key="4">
    <source>
        <dbReference type="Proteomes" id="UP000198597"/>
    </source>
</evidence>
<dbReference type="EMBL" id="JACKWY010000001">
    <property type="protein sequence ID" value="MBB6713442.1"/>
    <property type="molecule type" value="Genomic_DNA"/>
</dbReference>
<dbReference type="AlphaFoldDB" id="A0A1H0PT23"/>